<dbReference type="AlphaFoldDB" id="A0A2B8B5U5"/>
<proteinExistence type="predicted"/>
<keyword evidence="3" id="KW-1185">Reference proteome</keyword>
<feature type="region of interest" description="Disordered" evidence="1">
    <location>
        <begin position="26"/>
        <end position="57"/>
    </location>
</feature>
<organism evidence="2 3">
    <name type="scientific">Azospirillum palustre</name>
    <dbReference type="NCBI Taxonomy" id="2044885"/>
    <lineage>
        <taxon>Bacteria</taxon>
        <taxon>Pseudomonadati</taxon>
        <taxon>Pseudomonadota</taxon>
        <taxon>Alphaproteobacteria</taxon>
        <taxon>Rhodospirillales</taxon>
        <taxon>Azospirillaceae</taxon>
        <taxon>Azospirillum</taxon>
    </lineage>
</organism>
<dbReference type="EMBL" id="PDKW01000043">
    <property type="protein sequence ID" value="PGH52928.1"/>
    <property type="molecule type" value="Genomic_DNA"/>
</dbReference>
<comment type="caution">
    <text evidence="2">The sequence shown here is derived from an EMBL/GenBank/DDBJ whole genome shotgun (WGS) entry which is preliminary data.</text>
</comment>
<evidence type="ECO:0000313" key="3">
    <source>
        <dbReference type="Proteomes" id="UP000225379"/>
    </source>
</evidence>
<name>A0A2B8B5U5_9PROT</name>
<evidence type="ECO:0000256" key="1">
    <source>
        <dbReference type="SAM" id="MobiDB-lite"/>
    </source>
</evidence>
<dbReference type="OrthoDB" id="7300583at2"/>
<evidence type="ECO:0000313" key="2">
    <source>
        <dbReference type="EMBL" id="PGH52928.1"/>
    </source>
</evidence>
<protein>
    <submittedName>
        <fullName evidence="2">Uncharacterized protein</fullName>
    </submittedName>
</protein>
<sequence>MTASKSDVAGMKAMLTGVFAKAAKAKDKAGDKAGRKPEAAPAPKSSPVAEHDPAVRLSLGPAAVEDAPARPFQAPAGDDDLADRLEPAIRALARDLGRLLTAFGMDGSEAAAAETALAARFGDAGRRAAVAALDGPAGTLRPLADGVRQEVAVELNGIGLALSDGTTGLRLDGAALALVRVPAEEKGEGLAAMLGALRTVIRPGKGLTVETDRVAIDDLGRVMGMLTAAMTTPPQGLEGTVTLSPLGAPAEGGAMELSLTLSGRLGEAVAPAPPERGPAKEKAVGEGKERGFDVRI</sequence>
<reference evidence="3" key="1">
    <citation type="submission" date="2017-10" db="EMBL/GenBank/DDBJ databases">
        <authorList>
            <person name="Kravchenko I.K."/>
            <person name="Grouzdev D.S."/>
        </authorList>
    </citation>
    <scope>NUCLEOTIDE SEQUENCE [LARGE SCALE GENOMIC DNA]</scope>
    <source>
        <strain evidence="3">B2</strain>
    </source>
</reference>
<feature type="compositionally biased region" description="Basic and acidic residues" evidence="1">
    <location>
        <begin position="277"/>
        <end position="296"/>
    </location>
</feature>
<dbReference type="Proteomes" id="UP000225379">
    <property type="component" value="Unassembled WGS sequence"/>
</dbReference>
<gene>
    <name evidence="2" type="ORF">CRT60_23615</name>
</gene>
<feature type="compositionally biased region" description="Low complexity" evidence="1">
    <location>
        <begin position="39"/>
        <end position="48"/>
    </location>
</feature>
<accession>A0A2B8B5U5</accession>
<feature type="compositionally biased region" description="Basic and acidic residues" evidence="1">
    <location>
        <begin position="26"/>
        <end position="38"/>
    </location>
</feature>
<feature type="region of interest" description="Disordered" evidence="1">
    <location>
        <begin position="266"/>
        <end position="296"/>
    </location>
</feature>